<accession>A0A246BC53</accession>
<dbReference type="Pfam" id="PF19821">
    <property type="entry name" value="Phage_capsid_2"/>
    <property type="match status" value="1"/>
</dbReference>
<dbReference type="InterPro" id="IPR045565">
    <property type="entry name" value="Phage_capsid_2"/>
</dbReference>
<name>A0A246BC53_9FLAO</name>
<sequence>MAQNPKVPQELWAQYVVEKLWKENPHLALCVDESQFVKGGSVVYIPQAGAKPGTVKNRSVYPATAVQRADTALVYALDVWTTDPSHLPLADQLELSYQKTDSVLGDHVNTLIEAVGDEVVYNWVRAFKPAVGGGVTADNLPANRKIPTTGAAEAVNGEDGQTGTRKALSYKELQKAQAIMNKDNVPKSERYAMLESYMYQQFLDSLSANQMAAFQNAADLSKGIVGEFAGFKILERSSVLAFTSEGAAIAPGTALAATDNLGCLLWQKQSVTKAMGDTHLFDDKGNPLYYGDVYSTLLKMGARCKRADWKGVISIVQGA</sequence>
<organism evidence="1 2">
    <name type="scientific">Kaistella haifensis DSM 19056</name>
    <dbReference type="NCBI Taxonomy" id="1450526"/>
    <lineage>
        <taxon>Bacteria</taxon>
        <taxon>Pseudomonadati</taxon>
        <taxon>Bacteroidota</taxon>
        <taxon>Flavobacteriia</taxon>
        <taxon>Flavobacteriales</taxon>
        <taxon>Weeksellaceae</taxon>
        <taxon>Chryseobacterium group</taxon>
        <taxon>Kaistella</taxon>
    </lineage>
</organism>
<dbReference type="EMBL" id="JASZ02000002">
    <property type="protein sequence ID" value="OWK99268.1"/>
    <property type="molecule type" value="Genomic_DNA"/>
</dbReference>
<evidence type="ECO:0000313" key="1">
    <source>
        <dbReference type="EMBL" id="OWK99268.1"/>
    </source>
</evidence>
<dbReference type="Proteomes" id="UP000197587">
    <property type="component" value="Unassembled WGS sequence"/>
</dbReference>
<evidence type="ECO:0000313" key="2">
    <source>
        <dbReference type="Proteomes" id="UP000197587"/>
    </source>
</evidence>
<keyword evidence="2" id="KW-1185">Reference proteome</keyword>
<proteinExistence type="predicted"/>
<evidence type="ECO:0008006" key="3">
    <source>
        <dbReference type="Google" id="ProtNLM"/>
    </source>
</evidence>
<protein>
    <recommendedName>
        <fullName evidence="3">N4-gp56 family major capsid protein</fullName>
    </recommendedName>
</protein>
<dbReference type="RefSeq" id="WP_031504133.1">
    <property type="nucleotide sequence ID" value="NZ_JASZ02000002.1"/>
</dbReference>
<gene>
    <name evidence="1" type="ORF">AP75_01920</name>
</gene>
<dbReference type="AlphaFoldDB" id="A0A246BC53"/>
<comment type="caution">
    <text evidence="1">The sequence shown here is derived from an EMBL/GenBank/DDBJ whole genome shotgun (WGS) entry which is preliminary data.</text>
</comment>
<reference evidence="1 2" key="1">
    <citation type="submission" date="2017-05" db="EMBL/GenBank/DDBJ databases">
        <title>Genome of Chryseobacterium haifense.</title>
        <authorList>
            <person name="Newman J.D."/>
        </authorList>
    </citation>
    <scope>NUCLEOTIDE SEQUENCE [LARGE SCALE GENOMIC DNA]</scope>
    <source>
        <strain evidence="1 2">DSM 19056</strain>
    </source>
</reference>